<dbReference type="GO" id="GO:0000226">
    <property type="term" value="P:microtubule cytoskeleton organization"/>
    <property type="evidence" value="ECO:0007669"/>
    <property type="project" value="TreeGrafter"/>
</dbReference>
<feature type="region of interest" description="Disordered" evidence="2">
    <location>
        <begin position="725"/>
        <end position="932"/>
    </location>
</feature>
<feature type="coiled-coil region" evidence="1">
    <location>
        <begin position="181"/>
        <end position="254"/>
    </location>
</feature>
<feature type="compositionally biased region" description="Low complexity" evidence="2">
    <location>
        <begin position="1130"/>
        <end position="1143"/>
    </location>
</feature>
<keyword evidence="5" id="KW-1185">Reference proteome</keyword>
<feature type="compositionally biased region" description="Polar residues" evidence="2">
    <location>
        <begin position="1225"/>
        <end position="1248"/>
    </location>
</feature>
<dbReference type="RefSeq" id="XP_006667186.1">
    <property type="nucleotide sequence ID" value="XM_006667123.1"/>
</dbReference>
<feature type="compositionally biased region" description="Basic residues" evidence="2">
    <location>
        <begin position="689"/>
        <end position="698"/>
    </location>
</feature>
<dbReference type="STRING" id="983644.G3JBY2"/>
<gene>
    <name evidence="4" type="ORF">CCM_01969</name>
</gene>
<dbReference type="GO" id="GO:0032065">
    <property type="term" value="P:maintenance of protein location in cell cortex"/>
    <property type="evidence" value="ECO:0007669"/>
    <property type="project" value="InterPro"/>
</dbReference>
<feature type="compositionally biased region" description="Polar residues" evidence="2">
    <location>
        <begin position="809"/>
        <end position="822"/>
    </location>
</feature>
<feature type="region of interest" description="Disordered" evidence="2">
    <location>
        <begin position="1281"/>
        <end position="1337"/>
    </location>
</feature>
<keyword evidence="1" id="KW-0175">Coiled coil</keyword>
<feature type="compositionally biased region" description="Polar residues" evidence="2">
    <location>
        <begin position="913"/>
        <end position="932"/>
    </location>
</feature>
<dbReference type="EMBL" id="JH126400">
    <property type="protein sequence ID" value="EGX93700.1"/>
    <property type="molecule type" value="Genomic_DNA"/>
</dbReference>
<dbReference type="OMA" id="EWMYKYV"/>
<reference evidence="4 5" key="1">
    <citation type="journal article" date="2011" name="Genome Biol.">
        <title>Genome sequence of the insect pathogenic fungus Cordyceps militaris, a valued traditional Chinese medicine.</title>
        <authorList>
            <person name="Zheng P."/>
            <person name="Xia Y."/>
            <person name="Xiao G."/>
            <person name="Xiong C."/>
            <person name="Hu X."/>
            <person name="Zhang S."/>
            <person name="Zheng H."/>
            <person name="Huang Y."/>
            <person name="Zhou Y."/>
            <person name="Wang S."/>
            <person name="Zhao G.P."/>
            <person name="Liu X."/>
            <person name="St Leger R.J."/>
            <person name="Wang C."/>
        </authorList>
    </citation>
    <scope>NUCLEOTIDE SEQUENCE [LARGE SCALE GENOMIC DNA]</scope>
    <source>
        <strain evidence="4 5">CM01</strain>
    </source>
</reference>
<feature type="compositionally biased region" description="Basic residues" evidence="2">
    <location>
        <begin position="1296"/>
        <end position="1313"/>
    </location>
</feature>
<feature type="region of interest" description="Disordered" evidence="2">
    <location>
        <begin position="684"/>
        <end position="703"/>
    </location>
</feature>
<feature type="region of interest" description="Disordered" evidence="2">
    <location>
        <begin position="1085"/>
        <end position="1260"/>
    </location>
</feature>
<evidence type="ECO:0000256" key="1">
    <source>
        <dbReference type="SAM" id="Coils"/>
    </source>
</evidence>
<feature type="compositionally biased region" description="Low complexity" evidence="2">
    <location>
        <begin position="832"/>
        <end position="846"/>
    </location>
</feature>
<dbReference type="GO" id="GO:0005543">
    <property type="term" value="F:phospholipid binding"/>
    <property type="evidence" value="ECO:0007669"/>
    <property type="project" value="InterPro"/>
</dbReference>
<evidence type="ECO:0000256" key="2">
    <source>
        <dbReference type="SAM" id="MobiDB-lite"/>
    </source>
</evidence>
<dbReference type="GeneID" id="18163998"/>
<dbReference type="PANTHER" id="PTHR28190:SF2">
    <property type="entry name" value="MIGRATION PROTEIN, PUTATIVE (AFU_ORTHOLOGUE AFUA_2G07730)-RELATED"/>
    <property type="match status" value="1"/>
</dbReference>
<dbReference type="KEGG" id="cmt:CCM_01969"/>
<dbReference type="InterPro" id="IPR053005">
    <property type="entry name" value="Nuclear_Pos-Cytoskel_Interact"/>
</dbReference>
<protein>
    <submittedName>
        <fullName evidence="4">Nuclear migration protein, putative</fullName>
    </submittedName>
</protein>
<proteinExistence type="predicted"/>
<dbReference type="HOGENOM" id="CLU_006265_0_0_1"/>
<dbReference type="PANTHER" id="PTHR28190">
    <property type="entry name" value="NUCLEAR MIGRATION PROTEIN NUM1"/>
    <property type="match status" value="1"/>
</dbReference>
<feature type="domain" description="Pleckstrin homology" evidence="3">
    <location>
        <begin position="935"/>
        <end position="1067"/>
    </location>
</feature>
<accession>G3JBY2</accession>
<feature type="region of interest" description="Disordered" evidence="2">
    <location>
        <begin position="366"/>
        <end position="401"/>
    </location>
</feature>
<dbReference type="GO" id="GO:0005739">
    <property type="term" value="C:mitochondrion"/>
    <property type="evidence" value="ECO:0007669"/>
    <property type="project" value="TreeGrafter"/>
</dbReference>
<feature type="region of interest" description="Disordered" evidence="2">
    <location>
        <begin position="27"/>
        <end position="89"/>
    </location>
</feature>
<dbReference type="VEuPathDB" id="FungiDB:CCM_01969"/>
<feature type="compositionally biased region" description="Basic residues" evidence="2">
    <location>
        <begin position="857"/>
        <end position="866"/>
    </location>
</feature>
<feature type="compositionally biased region" description="Polar residues" evidence="2">
    <location>
        <begin position="575"/>
        <end position="585"/>
    </location>
</feature>
<dbReference type="GO" id="GO:0005938">
    <property type="term" value="C:cell cortex"/>
    <property type="evidence" value="ECO:0007669"/>
    <property type="project" value="InterPro"/>
</dbReference>
<feature type="compositionally biased region" description="Basic and acidic residues" evidence="2">
    <location>
        <begin position="72"/>
        <end position="82"/>
    </location>
</feature>
<feature type="compositionally biased region" description="Polar residues" evidence="2">
    <location>
        <begin position="778"/>
        <end position="789"/>
    </location>
</feature>
<name>G3JBY2_CORMM</name>
<dbReference type="Pfam" id="PF12814">
    <property type="entry name" value="Mcp5_PH"/>
    <property type="match status" value="1"/>
</dbReference>
<dbReference type="GO" id="GO:0015631">
    <property type="term" value="F:tubulin binding"/>
    <property type="evidence" value="ECO:0007669"/>
    <property type="project" value="TreeGrafter"/>
</dbReference>
<evidence type="ECO:0000313" key="4">
    <source>
        <dbReference type="EMBL" id="EGX93700.1"/>
    </source>
</evidence>
<organism evidence="4 5">
    <name type="scientific">Cordyceps militaris (strain CM01)</name>
    <name type="common">Caterpillar fungus</name>
    <dbReference type="NCBI Taxonomy" id="983644"/>
    <lineage>
        <taxon>Eukaryota</taxon>
        <taxon>Fungi</taxon>
        <taxon>Dikarya</taxon>
        <taxon>Ascomycota</taxon>
        <taxon>Pezizomycotina</taxon>
        <taxon>Sordariomycetes</taxon>
        <taxon>Hypocreomycetidae</taxon>
        <taxon>Hypocreales</taxon>
        <taxon>Cordycipitaceae</taxon>
        <taxon>Cordyceps</taxon>
    </lineage>
</organism>
<dbReference type="OrthoDB" id="2149224at2759"/>
<feature type="compositionally biased region" description="Polar residues" evidence="2">
    <location>
        <begin position="612"/>
        <end position="622"/>
    </location>
</feature>
<dbReference type="Proteomes" id="UP000001610">
    <property type="component" value="Unassembled WGS sequence"/>
</dbReference>
<feature type="region of interest" description="Disordered" evidence="2">
    <location>
        <begin position="304"/>
        <end position="327"/>
    </location>
</feature>
<dbReference type="eggNOG" id="ENOG502QSQ0">
    <property type="taxonomic scope" value="Eukaryota"/>
</dbReference>
<evidence type="ECO:0000313" key="5">
    <source>
        <dbReference type="Proteomes" id="UP000001610"/>
    </source>
</evidence>
<evidence type="ECO:0000259" key="3">
    <source>
        <dbReference type="Pfam" id="PF12814"/>
    </source>
</evidence>
<feature type="region of interest" description="Disordered" evidence="2">
    <location>
        <begin position="570"/>
        <end position="622"/>
    </location>
</feature>
<dbReference type="InterPro" id="IPR024774">
    <property type="entry name" value="PH_dom-Mcp5-type"/>
</dbReference>
<feature type="compositionally biased region" description="Basic and acidic residues" evidence="2">
    <location>
        <begin position="1164"/>
        <end position="1173"/>
    </location>
</feature>
<sequence length="1356" mass="148898">MPLFCIFDCLSTRASVLSPRIAKMGEWETENEKAGNLAAREANRRSSSRSVKSRRRSKTPPNRSISPAVADKAAKRSSRDTSMDESISILDPRRFTPTLHANLVSEILTLRRDQEDKTKLIESLEGCLFSTKEENESLQASFATLSKESRSLKRQLSLLEGGTSSALGELARERDDAVESIAENKKRWDAAQKKIRSLEDESQRVHEQWAKEKDDWEDERRKYDRKIHISETRLKTILDEVAAYQDAQEELNDEPDMAPKENDGASIRTMSMTGSIRYSLLNSPGPANANGACLADELNLDDEDSDAAATESVFSSPRHKRTVSRDTAPIGRRHRRDWSVESLGRPGSAARSRLFFNPNVLGILQGEDEEPSASIAPPPSYRDTGVQFSPPPSPKLEASRKAEAETVSRIVNEIEANQRRKRVQPVVSWPGKPAAVDHVQQRHMVSAAAQTVETPLSPPRTPKAVFEPATPPPEEIEPTMVSAATQTDKPETPVLNIVPPLTPPMTAMPIPSISVQPPTSRPTTPRSPMLPPYMKNFGCQVNISYAVPMVEASVQTEGIQVDKRLATLPPHLQPSAISSRPTSPNKDGVDRGKSFTPVPGNLPPRNPRRLTKTATDLPSSPISMAGDEEDALASYLHHDDVENIRLSGSRRHGGLFAGFETQSSDEAEEFGEVDLSDSEYRTALSAPRPHSKTGRPIKRNSFGMATTSPEQAVFKHAVGGSAKVYGTDVYGSTVPSDMDAGSRSHRRKLSKPLEKYPGHGNSSSRSSDIRKHAMINGSIASQQTRSRSPSLPDGRNPPFPIPLRDSSKRLSSSFMGSPSEEYSPTRADSAFRRGSSSRGSYYGGSVRRVRSATAMPRHQRYRRHGSRSPPPLSVSTEAPESPGLPPLPRNDITTPRGKAPGSSPFQRHRHELSTNTDNTANTDPMSTSHGSHATSVVDAIAQTMVGEWMFKYVRRRKSFSVPDGNGKDDTGNDRHKRWVWLAPYERSILWSSKQPSSGSALMGKTGRKLTIQSVLDVKDDNPVPKGAQTIFNRSILILTPQRALKFTAGSSERHYLWLTALSFLAHSSQAVPENLSAPQPLVVKQPHQQQVPEFEPPQTKARRPGIRDSIRLAKNRTAITNRAGPPSAPSIPSVPSVPSVPSSRMGEVSSSRPPPSTGTASVSHHRETSHDTAEPPMIQRYNELSQTASHGRKRSNTGGQQHVPPPLSFRGFSGPLGSSHDHGRSTTTNTPASSDMFQSQASSNTTWGGSERASEASSRPGNFFDAIGTVRMEAFISPLASTQAAPLSAQDEFRHVVRRRSKDHRRRHSRSRSRNGDGFNHHARGGSGRRGYDDFYGGSRTAGEEEYFRDDPFKGF</sequence>
<dbReference type="InParanoid" id="G3JBY2"/>